<keyword evidence="8" id="KW-0472">Membrane</keyword>
<gene>
    <name evidence="13" type="primary">QCR6_1</name>
    <name evidence="13" type="ORF">Cantr_06614</name>
</gene>
<feature type="domain" description="Ubiquinol-cytochrome C reductase hinge" evidence="12">
    <location>
        <begin position="86"/>
        <end position="157"/>
    </location>
</feature>
<dbReference type="GO" id="GO:0006122">
    <property type="term" value="P:mitochondrial electron transport, ubiquinol to cytochrome c"/>
    <property type="evidence" value="ECO:0007669"/>
    <property type="project" value="InterPro"/>
</dbReference>
<dbReference type="AlphaFoldDB" id="A0A367XXU0"/>
<dbReference type="FunFam" id="1.10.287.20:FF:000003">
    <property type="entry name" value="Cytochrome b-c1 complex subunit 6"/>
    <property type="match status" value="1"/>
</dbReference>
<evidence type="ECO:0000256" key="2">
    <source>
        <dbReference type="ARBA" id="ARBA00006498"/>
    </source>
</evidence>
<evidence type="ECO:0000313" key="13">
    <source>
        <dbReference type="EMBL" id="RCK57611.1"/>
    </source>
</evidence>
<dbReference type="OrthoDB" id="405848at2759"/>
<accession>A0A367XXU0</accession>
<evidence type="ECO:0000256" key="4">
    <source>
        <dbReference type="ARBA" id="ARBA00022660"/>
    </source>
</evidence>
<dbReference type="Proteomes" id="UP000253472">
    <property type="component" value="Unassembled WGS sequence"/>
</dbReference>
<evidence type="ECO:0000256" key="1">
    <source>
        <dbReference type="ARBA" id="ARBA00004137"/>
    </source>
</evidence>
<dbReference type="Gene3D" id="1.10.287.20">
    <property type="entry name" value="Ubiquinol-cytochrome C reductase hinge domain"/>
    <property type="match status" value="1"/>
</dbReference>
<evidence type="ECO:0000256" key="3">
    <source>
        <dbReference type="ARBA" id="ARBA00022448"/>
    </source>
</evidence>
<feature type="region of interest" description="Disordered" evidence="11">
    <location>
        <begin position="11"/>
        <end position="91"/>
    </location>
</feature>
<dbReference type="InterPro" id="IPR023184">
    <property type="entry name" value="Ubol_cytC_Rdtase_hinge_dom"/>
</dbReference>
<keyword evidence="14" id="KW-1185">Reference proteome</keyword>
<evidence type="ECO:0000313" key="14">
    <source>
        <dbReference type="Proteomes" id="UP000253472"/>
    </source>
</evidence>
<keyword evidence="3" id="KW-0813">Transport</keyword>
<sequence>MSFFRDLLESVIPTAHAEEDEQVVIQDVYEEEPEAAPEEPIGEETVEVGSPEEGEEAEEEEAGEDDDDEDEDDDDEDDEDEEEQADPLDTLREECAKTAACKPFDHHFQECIERVTKEQEEEGYEHKHYKEDCVEEYFHLQHCVNDCVAPRLFNKLK</sequence>
<evidence type="ECO:0000259" key="12">
    <source>
        <dbReference type="Pfam" id="PF02320"/>
    </source>
</evidence>
<keyword evidence="4" id="KW-0679">Respiratory chain</keyword>
<keyword evidence="5" id="KW-0999">Mitochondrion inner membrane</keyword>
<comment type="similarity">
    <text evidence="2">Belongs to the UQCRH/QCR6 family.</text>
</comment>
<comment type="subcellular location">
    <subcellularLocation>
        <location evidence="1">Mitochondrion inner membrane</location>
        <topology evidence="1">Peripheral membrane protein</topology>
        <orientation evidence="1">Intermembrane side</orientation>
    </subcellularLocation>
</comment>
<protein>
    <recommendedName>
        <fullName evidence="9">Cytochrome b-c1 complex subunit 6, mitochondrial</fullName>
    </recommendedName>
    <alternativeName>
        <fullName evidence="10">Complex III subunit 6</fullName>
    </alternativeName>
</protein>
<proteinExistence type="inferred from homology"/>
<evidence type="ECO:0000256" key="11">
    <source>
        <dbReference type="SAM" id="MobiDB-lite"/>
    </source>
</evidence>
<dbReference type="EMBL" id="QLNQ01000028">
    <property type="protein sequence ID" value="RCK57611.1"/>
    <property type="molecule type" value="Genomic_DNA"/>
</dbReference>
<feature type="compositionally biased region" description="Acidic residues" evidence="11">
    <location>
        <begin position="18"/>
        <end position="86"/>
    </location>
</feature>
<evidence type="ECO:0000256" key="6">
    <source>
        <dbReference type="ARBA" id="ARBA00022982"/>
    </source>
</evidence>
<evidence type="ECO:0000256" key="7">
    <source>
        <dbReference type="ARBA" id="ARBA00023128"/>
    </source>
</evidence>
<keyword evidence="6" id="KW-0249">Electron transport</keyword>
<dbReference type="Pfam" id="PF02320">
    <property type="entry name" value="UCR_hinge"/>
    <property type="match status" value="1"/>
</dbReference>
<evidence type="ECO:0000256" key="5">
    <source>
        <dbReference type="ARBA" id="ARBA00022792"/>
    </source>
</evidence>
<dbReference type="PANTHER" id="PTHR15336:SF0">
    <property type="entry name" value="CYTOCHROME B-C1 COMPLEX SUBUNIT 6, MITOCHONDRIAL"/>
    <property type="match status" value="1"/>
</dbReference>
<dbReference type="PANTHER" id="PTHR15336">
    <property type="entry name" value="UBIQUINOL-CYTOCHROME C REDUCTASE COMPLEX 7.8 KDA PROTEIN"/>
    <property type="match status" value="1"/>
</dbReference>
<dbReference type="InterPro" id="IPR036811">
    <property type="entry name" value="Ubol_cytC_Rdtase_hinge_dom_sf"/>
</dbReference>
<dbReference type="STRING" id="5486.A0A367XXU0"/>
<evidence type="ECO:0000256" key="9">
    <source>
        <dbReference type="ARBA" id="ARBA00044155"/>
    </source>
</evidence>
<dbReference type="SUPFAM" id="SSF81531">
    <property type="entry name" value="Non-heme 11 kDa protein of cytochrome bc1 complex (Ubiquinol-cytochrome c reductase)"/>
    <property type="match status" value="1"/>
</dbReference>
<comment type="caution">
    <text evidence="13">The sequence shown here is derived from an EMBL/GenBank/DDBJ whole genome shotgun (WGS) entry which is preliminary data.</text>
</comment>
<evidence type="ECO:0000256" key="8">
    <source>
        <dbReference type="ARBA" id="ARBA00023136"/>
    </source>
</evidence>
<dbReference type="InterPro" id="IPR003422">
    <property type="entry name" value="Cyt_b-c1_6"/>
</dbReference>
<keyword evidence="7" id="KW-0496">Mitochondrion</keyword>
<reference evidence="13 14" key="1">
    <citation type="submission" date="2018-06" db="EMBL/GenBank/DDBJ databases">
        <title>Whole genome sequencing of Candida tropicalis (genome annotated by CSBL at Korea University).</title>
        <authorList>
            <person name="Ahn J."/>
        </authorList>
    </citation>
    <scope>NUCLEOTIDE SEQUENCE [LARGE SCALE GENOMIC DNA]</scope>
    <source>
        <strain evidence="13 14">ATCC 20962</strain>
    </source>
</reference>
<dbReference type="GO" id="GO:0005743">
    <property type="term" value="C:mitochondrial inner membrane"/>
    <property type="evidence" value="ECO:0007669"/>
    <property type="project" value="UniProtKB-SubCell"/>
</dbReference>
<evidence type="ECO:0000256" key="10">
    <source>
        <dbReference type="ARBA" id="ARBA00044246"/>
    </source>
</evidence>
<name>A0A367XXU0_9ASCO</name>
<organism evidence="13 14">
    <name type="scientific">Candida viswanathii</name>
    <dbReference type="NCBI Taxonomy" id="5486"/>
    <lineage>
        <taxon>Eukaryota</taxon>
        <taxon>Fungi</taxon>
        <taxon>Dikarya</taxon>
        <taxon>Ascomycota</taxon>
        <taxon>Saccharomycotina</taxon>
        <taxon>Pichiomycetes</taxon>
        <taxon>Debaryomycetaceae</taxon>
        <taxon>Candida/Lodderomyces clade</taxon>
        <taxon>Candida</taxon>
    </lineage>
</organism>